<evidence type="ECO:0000313" key="2">
    <source>
        <dbReference type="EMBL" id="JAC71849.1"/>
    </source>
</evidence>
<protein>
    <submittedName>
        <fullName evidence="2">Uncharacterized protein</fullName>
    </submittedName>
</protein>
<accession>A0A061RM58</accession>
<organism evidence="2">
    <name type="scientific">Tetraselmis sp. GSL018</name>
    <dbReference type="NCBI Taxonomy" id="582737"/>
    <lineage>
        <taxon>Eukaryota</taxon>
        <taxon>Viridiplantae</taxon>
        <taxon>Chlorophyta</taxon>
        <taxon>core chlorophytes</taxon>
        <taxon>Chlorodendrophyceae</taxon>
        <taxon>Chlorodendrales</taxon>
        <taxon>Chlorodendraceae</taxon>
        <taxon>Tetraselmis</taxon>
    </lineage>
</organism>
<dbReference type="AlphaFoldDB" id="A0A061RM58"/>
<feature type="compositionally biased region" description="Basic and acidic residues" evidence="1">
    <location>
        <begin position="227"/>
        <end position="240"/>
    </location>
</feature>
<proteinExistence type="predicted"/>
<evidence type="ECO:0000256" key="1">
    <source>
        <dbReference type="SAM" id="MobiDB-lite"/>
    </source>
</evidence>
<gene>
    <name evidence="2" type="ORF">TSPGSL018_1028</name>
</gene>
<dbReference type="EMBL" id="GBEZ01014209">
    <property type="protein sequence ID" value="JAC71849.1"/>
    <property type="molecule type" value="Transcribed_RNA"/>
</dbReference>
<name>A0A061RM58_9CHLO</name>
<sequence>MASSHAGETNNLDGVAKQGRRRRINYAFRDSIIGGPIGKARTAREETIERYGPDWLGCKPAKFINSTFIDQTKFNQHHQRQKLSNSVDPTTFKPVTTSVDYSRFVGSTQKHPPEHVGGPATVSIVFDKAEVPVNWNASTKCSHRENCEATTRLDEKAEKSKLRRSINPEKYLPPQEIEKFRMHKMREEKRKQREYFNALQQLYGPEGAAAVLNSQNLERSCPKSGKPSKDDIEAVRKLDEFDPTNFKPLSPESEAAVEL</sequence>
<feature type="region of interest" description="Disordered" evidence="1">
    <location>
        <begin position="218"/>
        <end position="259"/>
    </location>
</feature>
<reference evidence="2" key="1">
    <citation type="submission" date="2014-05" db="EMBL/GenBank/DDBJ databases">
        <title>The transcriptome of the halophilic microalga Tetraselmis sp. GSL018 isolated from the Great Salt Lake, Utah.</title>
        <authorList>
            <person name="Jinkerson R.E."/>
            <person name="D'Adamo S."/>
            <person name="Posewitz M.C."/>
        </authorList>
    </citation>
    <scope>NUCLEOTIDE SEQUENCE</scope>
    <source>
        <strain evidence="2">GSL018</strain>
    </source>
</reference>